<dbReference type="SUPFAM" id="SSF103481">
    <property type="entry name" value="Multidrug resistance efflux transporter EmrE"/>
    <property type="match status" value="2"/>
</dbReference>
<organism evidence="10 11">
    <name type="scientific">Nocardia terrae</name>
    <dbReference type="NCBI Taxonomy" id="2675851"/>
    <lineage>
        <taxon>Bacteria</taxon>
        <taxon>Bacillati</taxon>
        <taxon>Actinomycetota</taxon>
        <taxon>Actinomycetes</taxon>
        <taxon>Mycobacteriales</taxon>
        <taxon>Nocardiaceae</taxon>
        <taxon>Nocardia</taxon>
    </lineage>
</organism>
<proteinExistence type="inferred from homology"/>
<feature type="transmembrane region" description="Helical" evidence="8">
    <location>
        <begin position="107"/>
        <end position="125"/>
    </location>
</feature>
<reference evidence="10 11" key="1">
    <citation type="submission" date="2019-12" db="EMBL/GenBank/DDBJ databases">
        <title>Nocardia sp. nov. ET3-3 isolated from soil.</title>
        <authorList>
            <person name="Kanchanasin P."/>
            <person name="Tanasupawat S."/>
            <person name="Yuki M."/>
            <person name="Kudo T."/>
        </authorList>
    </citation>
    <scope>NUCLEOTIDE SEQUENCE [LARGE SCALE GENOMIC DNA]</scope>
    <source>
        <strain evidence="10 11">ET3-3</strain>
    </source>
</reference>
<evidence type="ECO:0000256" key="1">
    <source>
        <dbReference type="ARBA" id="ARBA00004651"/>
    </source>
</evidence>
<dbReference type="PANTHER" id="PTHR22911:SF137">
    <property type="entry name" value="SOLUTE CARRIER FAMILY 35 MEMBER G2-RELATED"/>
    <property type="match status" value="1"/>
</dbReference>
<evidence type="ECO:0000313" key="10">
    <source>
        <dbReference type="EMBL" id="MVU82109.1"/>
    </source>
</evidence>
<feature type="transmembrane region" description="Helical" evidence="8">
    <location>
        <begin position="79"/>
        <end position="101"/>
    </location>
</feature>
<dbReference type="Pfam" id="PF00892">
    <property type="entry name" value="EamA"/>
    <property type="match status" value="1"/>
</dbReference>
<feature type="transmembrane region" description="Helical" evidence="8">
    <location>
        <begin position="132"/>
        <end position="149"/>
    </location>
</feature>
<evidence type="ECO:0000256" key="8">
    <source>
        <dbReference type="SAM" id="Phobius"/>
    </source>
</evidence>
<protein>
    <submittedName>
        <fullName evidence="10">EamA family transporter RarD</fullName>
    </submittedName>
</protein>
<feature type="transmembrane region" description="Helical" evidence="8">
    <location>
        <begin position="270"/>
        <end position="291"/>
    </location>
</feature>
<dbReference type="AlphaFoldDB" id="A0A7K1V6K5"/>
<keyword evidence="6 8" id="KW-1133">Transmembrane helix</keyword>
<dbReference type="GO" id="GO:0005886">
    <property type="term" value="C:plasma membrane"/>
    <property type="evidence" value="ECO:0007669"/>
    <property type="project" value="UniProtKB-SubCell"/>
</dbReference>
<evidence type="ECO:0000256" key="6">
    <source>
        <dbReference type="ARBA" id="ARBA00022989"/>
    </source>
</evidence>
<gene>
    <name evidence="10" type="primary">rarD</name>
    <name evidence="10" type="ORF">GPX89_33335</name>
</gene>
<dbReference type="InterPro" id="IPR000620">
    <property type="entry name" value="EamA_dom"/>
</dbReference>
<feature type="transmembrane region" description="Helical" evidence="8">
    <location>
        <begin position="183"/>
        <end position="204"/>
    </location>
</feature>
<dbReference type="PANTHER" id="PTHR22911">
    <property type="entry name" value="ACYL-MALONYL CONDENSING ENZYME-RELATED"/>
    <property type="match status" value="1"/>
</dbReference>
<evidence type="ECO:0000256" key="7">
    <source>
        <dbReference type="ARBA" id="ARBA00023136"/>
    </source>
</evidence>
<evidence type="ECO:0000256" key="4">
    <source>
        <dbReference type="ARBA" id="ARBA00022475"/>
    </source>
</evidence>
<comment type="subcellular location">
    <subcellularLocation>
        <location evidence="1">Cell membrane</location>
        <topology evidence="1">Multi-pass membrane protein</topology>
    </subcellularLocation>
</comment>
<keyword evidence="5 8" id="KW-0812">Transmembrane</keyword>
<dbReference type="RefSeq" id="WP_328602636.1">
    <property type="nucleotide sequence ID" value="NZ_WRPP01000008.1"/>
</dbReference>
<feature type="transmembrane region" description="Helical" evidence="8">
    <location>
        <begin position="216"/>
        <end position="235"/>
    </location>
</feature>
<accession>A0A7K1V6K5</accession>
<comment type="similarity">
    <text evidence="2">Belongs to the EamA transporter family.</text>
</comment>
<evidence type="ECO:0000313" key="11">
    <source>
        <dbReference type="Proteomes" id="UP000466794"/>
    </source>
</evidence>
<keyword evidence="3" id="KW-0813">Transport</keyword>
<dbReference type="InterPro" id="IPR004626">
    <property type="entry name" value="RarD"/>
</dbReference>
<feature type="transmembrane region" description="Helical" evidence="8">
    <location>
        <begin position="21"/>
        <end position="42"/>
    </location>
</feature>
<evidence type="ECO:0000256" key="5">
    <source>
        <dbReference type="ARBA" id="ARBA00022692"/>
    </source>
</evidence>
<sequence>MRGDRAKSHLERDSGIAFGAGAYFIWGLFPAFFGLLSFASAGEVLAERILWTLVVAIVVMVIAGRLGELRRIDARTWRLAAVASAAISMNWGTYVYGVISHHVVECALGYFINPLVTVAFGVIIFREKLRPAQWIALGLGAAAVIVLTVDYGRPPWIALILACSFATYGLVKKVIRLDALPGLAAEGLVAAPFALTAVIVLAVTGSATFGSSLPHTGLLMLTGPVTLVPLVLFALAAPRVPLSTMGILQYLTPGLQLTWGVAVGHEPMPASRWAGFALIWLALAIFTTDALRRARRAQGRGSRPSPSGAPSA</sequence>
<keyword evidence="7 8" id="KW-0472">Membrane</keyword>
<comment type="caution">
    <text evidence="10">The sequence shown here is derived from an EMBL/GenBank/DDBJ whole genome shotgun (WGS) entry which is preliminary data.</text>
</comment>
<feature type="transmembrane region" description="Helical" evidence="8">
    <location>
        <begin position="155"/>
        <end position="171"/>
    </location>
</feature>
<name>A0A7K1V6K5_9NOCA</name>
<feature type="transmembrane region" description="Helical" evidence="8">
    <location>
        <begin position="247"/>
        <end position="264"/>
    </location>
</feature>
<keyword evidence="4" id="KW-1003">Cell membrane</keyword>
<evidence type="ECO:0000259" key="9">
    <source>
        <dbReference type="Pfam" id="PF00892"/>
    </source>
</evidence>
<feature type="domain" description="EamA" evidence="9">
    <location>
        <begin position="14"/>
        <end position="148"/>
    </location>
</feature>
<dbReference type="InterPro" id="IPR037185">
    <property type="entry name" value="EmrE-like"/>
</dbReference>
<dbReference type="NCBIfam" id="TIGR00688">
    <property type="entry name" value="rarD"/>
    <property type="match status" value="1"/>
</dbReference>
<feature type="transmembrane region" description="Helical" evidence="8">
    <location>
        <begin position="48"/>
        <end position="67"/>
    </location>
</feature>
<evidence type="ECO:0000256" key="2">
    <source>
        <dbReference type="ARBA" id="ARBA00007362"/>
    </source>
</evidence>
<evidence type="ECO:0000256" key="3">
    <source>
        <dbReference type="ARBA" id="ARBA00022448"/>
    </source>
</evidence>
<dbReference type="EMBL" id="WRPP01000008">
    <property type="protein sequence ID" value="MVU82109.1"/>
    <property type="molecule type" value="Genomic_DNA"/>
</dbReference>
<keyword evidence="11" id="KW-1185">Reference proteome</keyword>
<dbReference type="Proteomes" id="UP000466794">
    <property type="component" value="Unassembled WGS sequence"/>
</dbReference>